<dbReference type="InterPro" id="IPR050789">
    <property type="entry name" value="Diverse_Enzym_Activities"/>
</dbReference>
<dbReference type="InterPro" id="IPR001466">
    <property type="entry name" value="Beta-lactam-related"/>
</dbReference>
<feature type="chain" id="PRO_5046683460" evidence="1">
    <location>
        <begin position="20"/>
        <end position="569"/>
    </location>
</feature>
<dbReference type="EMBL" id="CP115396">
    <property type="protein sequence ID" value="WBO86344.1"/>
    <property type="molecule type" value="Genomic_DNA"/>
</dbReference>
<dbReference type="Proteomes" id="UP001211872">
    <property type="component" value="Chromosome"/>
</dbReference>
<evidence type="ECO:0000313" key="4">
    <source>
        <dbReference type="Proteomes" id="UP001211872"/>
    </source>
</evidence>
<keyword evidence="3" id="KW-0378">Hydrolase</keyword>
<dbReference type="PANTHER" id="PTHR43283">
    <property type="entry name" value="BETA-LACTAMASE-RELATED"/>
    <property type="match status" value="1"/>
</dbReference>
<dbReference type="GO" id="GO:0016787">
    <property type="term" value="F:hydrolase activity"/>
    <property type="evidence" value="ECO:0007669"/>
    <property type="project" value="UniProtKB-KW"/>
</dbReference>
<dbReference type="Pfam" id="PF00144">
    <property type="entry name" value="Beta-lactamase"/>
    <property type="match status" value="1"/>
</dbReference>
<evidence type="ECO:0000313" key="3">
    <source>
        <dbReference type="EMBL" id="WBO86344.1"/>
    </source>
</evidence>
<dbReference type="SUPFAM" id="SSF56601">
    <property type="entry name" value="beta-lactamase/transpeptidase-like"/>
    <property type="match status" value="1"/>
</dbReference>
<gene>
    <name evidence="3" type="ORF">O9Z63_08785</name>
</gene>
<proteinExistence type="predicted"/>
<reference evidence="3 4" key="1">
    <citation type="journal article" date="2011" name="Int. J. Syst. Evol. Microbiol.">
        <title>Hymenobacter yonginensis sp. nov., isolated from a mesotrophic artificial lake.</title>
        <authorList>
            <person name="Joung Y."/>
            <person name="Cho S.H."/>
            <person name="Kim H."/>
            <person name="Kim S.B."/>
            <person name="Joh K."/>
        </authorList>
    </citation>
    <scope>NUCLEOTIDE SEQUENCE [LARGE SCALE GENOMIC DNA]</scope>
    <source>
        <strain evidence="3 4">KCTC 22745</strain>
    </source>
</reference>
<keyword evidence="1" id="KW-0732">Signal</keyword>
<dbReference type="PANTHER" id="PTHR43283:SF7">
    <property type="entry name" value="BETA-LACTAMASE-RELATED DOMAIN-CONTAINING PROTEIN"/>
    <property type="match status" value="1"/>
</dbReference>
<dbReference type="RefSeq" id="WP_270128931.1">
    <property type="nucleotide sequence ID" value="NZ_CP115396.1"/>
</dbReference>
<evidence type="ECO:0000259" key="2">
    <source>
        <dbReference type="Pfam" id="PF00144"/>
    </source>
</evidence>
<keyword evidence="4" id="KW-1185">Reference proteome</keyword>
<sequence>MKHLVLLLWALLTAARLVAQPAPFVPDNGITSPFHRAHVGEILFSSQAVAPDAYTDAAFTQSSLFTPKSSLFITVFLGTSLTNALHELAPNATAEDLVKQGNYQFTFYVDQRQVFVSNLHPGAPYATLKNTETVWHKPLVNNQTTTSWWSQSLWNRFWAGGGEQALTEGRHVLRVEIRPYLQTTTLQVGPLLASGQITLHMKTPIIDVSTVRLTPLLPYPGLPVSTQSFDVNKIKALKGNIEAGVFKAITSVVVIKDGQLLVEEYFNGATRHTLHDPRSVGKSFASALTGMAIADGFLPNESQTLGQLYNLKQYPHFTPAKARITLGELLTMRSAFAGNDDDSDSPGNEENMYPTADWAKFALSLPLDSIRPRGQWAYFTAGTILLGDVLQHHVAGGLEAYADRRLFRPLGITEYQWQYTPQHVANTAGGLQLRALDFAKFGQLYQNGGKWQGQQLLPAAWVTKTFTKHVAIPNRSNEFYGYLFWNKTYQVQGKAYETFYCAGNGGNKIFVFQNQPLVVVVTATAYGTAYAHPQVDKMMADFILPAVLGTGTGKAVIRSTSSDPAGKRR</sequence>
<organism evidence="3 4">
    <name type="scientific">Hymenobacter yonginensis</name>
    <dbReference type="NCBI Taxonomy" id="748197"/>
    <lineage>
        <taxon>Bacteria</taxon>
        <taxon>Pseudomonadati</taxon>
        <taxon>Bacteroidota</taxon>
        <taxon>Cytophagia</taxon>
        <taxon>Cytophagales</taxon>
        <taxon>Hymenobacteraceae</taxon>
        <taxon>Hymenobacter</taxon>
    </lineage>
</organism>
<dbReference type="InterPro" id="IPR012338">
    <property type="entry name" value="Beta-lactam/transpept-like"/>
</dbReference>
<name>A0ABY7PUV6_9BACT</name>
<accession>A0ABY7PUV6</accession>
<evidence type="ECO:0000256" key="1">
    <source>
        <dbReference type="SAM" id="SignalP"/>
    </source>
</evidence>
<dbReference type="Gene3D" id="3.40.710.10">
    <property type="entry name" value="DD-peptidase/beta-lactamase superfamily"/>
    <property type="match status" value="1"/>
</dbReference>
<feature type="domain" description="Beta-lactamase-related" evidence="2">
    <location>
        <begin position="251"/>
        <end position="528"/>
    </location>
</feature>
<protein>
    <submittedName>
        <fullName evidence="3">Serine hydrolase</fullName>
    </submittedName>
</protein>
<feature type="signal peptide" evidence="1">
    <location>
        <begin position="1"/>
        <end position="19"/>
    </location>
</feature>